<accession>W9GUM4</accession>
<dbReference type="Proteomes" id="UP000019486">
    <property type="component" value="Unassembled WGS sequence"/>
</dbReference>
<dbReference type="InterPro" id="IPR046817">
    <property type="entry name" value="MmeI_N"/>
</dbReference>
<dbReference type="PATRIC" id="fig|1385369.3.peg.6597"/>
<evidence type="ECO:0000259" key="1">
    <source>
        <dbReference type="Pfam" id="PF20464"/>
    </source>
</evidence>
<dbReference type="RefSeq" id="WP_037460828.1">
    <property type="nucleotide sequence ID" value="NZ_AVFL01000045.1"/>
</dbReference>
<organism evidence="2 3">
    <name type="scientific">Skermanella stibiiresistens SB22</name>
    <dbReference type="NCBI Taxonomy" id="1385369"/>
    <lineage>
        <taxon>Bacteria</taxon>
        <taxon>Pseudomonadati</taxon>
        <taxon>Pseudomonadota</taxon>
        <taxon>Alphaproteobacteria</taxon>
        <taxon>Rhodospirillales</taxon>
        <taxon>Azospirillaceae</taxon>
        <taxon>Skermanella</taxon>
    </lineage>
</organism>
<feature type="domain" description="MmeI-like N-terminal" evidence="1">
    <location>
        <begin position="13"/>
        <end position="184"/>
    </location>
</feature>
<name>W9GUM4_9PROT</name>
<gene>
    <name evidence="2" type="ORF">N825_26140</name>
</gene>
<evidence type="ECO:0000313" key="2">
    <source>
        <dbReference type="EMBL" id="EWY36371.1"/>
    </source>
</evidence>
<keyword evidence="3" id="KW-1185">Reference proteome</keyword>
<dbReference type="AlphaFoldDB" id="W9GUM4"/>
<proteinExistence type="predicted"/>
<reference evidence="2 3" key="1">
    <citation type="submission" date="2013-08" db="EMBL/GenBank/DDBJ databases">
        <title>The genome sequence of Skermanella stibiiresistens.</title>
        <authorList>
            <person name="Zhu W."/>
            <person name="Wang G."/>
        </authorList>
    </citation>
    <scope>NUCLEOTIDE SEQUENCE [LARGE SCALE GENOMIC DNA]</scope>
    <source>
        <strain evidence="2 3">SB22</strain>
    </source>
</reference>
<protein>
    <recommendedName>
        <fullName evidence="1">MmeI-like N-terminal domain-containing protein</fullName>
    </recommendedName>
</protein>
<comment type="caution">
    <text evidence="2">The sequence shown here is derived from an EMBL/GenBank/DDBJ whole genome shotgun (WGS) entry which is preliminary data.</text>
</comment>
<dbReference type="STRING" id="1385369.N825_26140"/>
<dbReference type="EMBL" id="AVFL01000045">
    <property type="protein sequence ID" value="EWY36371.1"/>
    <property type="molecule type" value="Genomic_DNA"/>
</dbReference>
<dbReference type="Pfam" id="PF20464">
    <property type="entry name" value="MmeI_N"/>
    <property type="match status" value="1"/>
</dbReference>
<evidence type="ECO:0000313" key="3">
    <source>
        <dbReference type="Proteomes" id="UP000019486"/>
    </source>
</evidence>
<sequence>MKFAPATIVDPAQAFIIRWKSSGAGERANCQLFLSELCDLIQVPRPNPTRDDDRHNLYVFERTVAYPRAHGAVSTGRIDLYKRGCFVLEAKQGSDQKAQCLKSRRGMAVRGSNYWERSMSDARRQAVTYARALPDWEGWPPFVIVVDVGHSIELFADFSRTGAGHEHFPDPASYRILLGDLANSAIRQRLAKVWTAPFDLDPARAPPVPRLARGRAGKVAALA</sequence>
<dbReference type="OrthoDB" id="9806213at2"/>